<name>A0AAW9R0E9_9GAMM</name>
<dbReference type="InterPro" id="IPR009339">
    <property type="entry name" value="DUF998"/>
</dbReference>
<feature type="transmembrane region" description="Helical" evidence="1">
    <location>
        <begin position="54"/>
        <end position="75"/>
    </location>
</feature>
<gene>
    <name evidence="2" type="ORF">WB794_04755</name>
</gene>
<dbReference type="Proteomes" id="UP001364472">
    <property type="component" value="Unassembled WGS sequence"/>
</dbReference>
<keyword evidence="1" id="KW-0812">Transmembrane</keyword>
<accession>A0AAW9R0E9</accession>
<evidence type="ECO:0000256" key="1">
    <source>
        <dbReference type="SAM" id="Phobius"/>
    </source>
</evidence>
<feature type="transmembrane region" description="Helical" evidence="1">
    <location>
        <begin position="153"/>
        <end position="171"/>
    </location>
</feature>
<dbReference type="EMBL" id="JBBDHC010000005">
    <property type="protein sequence ID" value="MEJ1248985.1"/>
    <property type="molecule type" value="Genomic_DNA"/>
</dbReference>
<feature type="transmembrane region" description="Helical" evidence="1">
    <location>
        <begin position="87"/>
        <end position="104"/>
    </location>
</feature>
<dbReference type="Pfam" id="PF06197">
    <property type="entry name" value="DUF998"/>
    <property type="match status" value="1"/>
</dbReference>
<protein>
    <submittedName>
        <fullName evidence="2">DUF998 domain-containing protein</fullName>
    </submittedName>
</protein>
<keyword evidence="1" id="KW-0472">Membrane</keyword>
<reference evidence="2 3" key="1">
    <citation type="journal article" date="2016" name="Antonie Van Leeuwenhoek">
        <title>Denitratimonas tolerans gen. nov., sp. nov., a denitrifying bacterium isolated from a bioreactor for tannery wastewater treatment.</title>
        <authorList>
            <person name="Han S.I."/>
            <person name="Kim J.O."/>
            <person name="Lee Y.R."/>
            <person name="Ekpeghere K.I."/>
            <person name="Koh S.C."/>
            <person name="Whang K.S."/>
        </authorList>
    </citation>
    <scope>NUCLEOTIDE SEQUENCE [LARGE SCALE GENOMIC DNA]</scope>
    <source>
        <strain evidence="2 3">KACC 17565</strain>
    </source>
</reference>
<evidence type="ECO:0000313" key="2">
    <source>
        <dbReference type="EMBL" id="MEJ1248985.1"/>
    </source>
</evidence>
<keyword evidence="1" id="KW-1133">Transmembrane helix</keyword>
<feature type="transmembrane region" description="Helical" evidence="1">
    <location>
        <begin position="124"/>
        <end position="146"/>
    </location>
</feature>
<comment type="caution">
    <text evidence="2">The sequence shown here is derived from an EMBL/GenBank/DDBJ whole genome shotgun (WGS) entry which is preliminary data.</text>
</comment>
<feature type="transmembrane region" description="Helical" evidence="1">
    <location>
        <begin position="12"/>
        <end position="34"/>
    </location>
</feature>
<sequence length="214" mass="22281">MPSPPHHVRRLALHLGWIAPLWFAAAVALAAMLLPGAASAPLGQFGAIGAPGGAWFNALALVLPGLMLLAFSIALEAAVAPDGTGRTLRLGTGMLMISALAFAAQGVFPFDPSEPDGPASQRHAATLALALIALVAASAFVFPGLCRMRHWRTLAICGALLGAALAIFLTWPPQQLFPPLEGRHAAAQRLVLATYFGWFALAAGVALGRRREKT</sequence>
<dbReference type="RefSeq" id="WP_337334705.1">
    <property type="nucleotide sequence ID" value="NZ_JBBDHC010000005.1"/>
</dbReference>
<organism evidence="2 3">
    <name type="scientific">Denitratimonas tolerans</name>
    <dbReference type="NCBI Taxonomy" id="1338420"/>
    <lineage>
        <taxon>Bacteria</taxon>
        <taxon>Pseudomonadati</taxon>
        <taxon>Pseudomonadota</taxon>
        <taxon>Gammaproteobacteria</taxon>
        <taxon>Lysobacterales</taxon>
        <taxon>Lysobacteraceae</taxon>
        <taxon>Denitratimonas</taxon>
    </lineage>
</organism>
<proteinExistence type="predicted"/>
<dbReference type="AlphaFoldDB" id="A0AAW9R0E9"/>
<keyword evidence="3" id="KW-1185">Reference proteome</keyword>
<feature type="transmembrane region" description="Helical" evidence="1">
    <location>
        <begin position="191"/>
        <end position="208"/>
    </location>
</feature>
<evidence type="ECO:0000313" key="3">
    <source>
        <dbReference type="Proteomes" id="UP001364472"/>
    </source>
</evidence>